<name>A0A366I5D7_9FIRM</name>
<dbReference type="InterPro" id="IPR023166">
    <property type="entry name" value="BaiN-like_dom_sf"/>
</dbReference>
<dbReference type="Gene3D" id="1.10.8.260">
    <property type="entry name" value="HI0933 insert domain-like"/>
    <property type="match status" value="1"/>
</dbReference>
<evidence type="ECO:0000313" key="6">
    <source>
        <dbReference type="EMBL" id="RBP61835.1"/>
    </source>
</evidence>
<proteinExistence type="predicted"/>
<accession>A0A366I5D7</accession>
<keyword evidence="3" id="KW-0274">FAD</keyword>
<dbReference type="InterPro" id="IPR036188">
    <property type="entry name" value="FAD/NAD-bd_sf"/>
</dbReference>
<evidence type="ECO:0000259" key="5">
    <source>
        <dbReference type="Pfam" id="PF22780"/>
    </source>
</evidence>
<feature type="domain" description="RsdA/BaiN/AoA(So)-like Rossmann fold-like" evidence="4">
    <location>
        <begin position="3"/>
        <end position="401"/>
    </location>
</feature>
<dbReference type="NCBIfam" id="TIGR00275">
    <property type="entry name" value="aminoacetone oxidase family FAD-binding enzyme"/>
    <property type="match status" value="1"/>
</dbReference>
<dbReference type="Proteomes" id="UP000253490">
    <property type="component" value="Unassembled WGS sequence"/>
</dbReference>
<dbReference type="SUPFAM" id="SSF51905">
    <property type="entry name" value="FAD/NAD(P)-binding domain"/>
    <property type="match status" value="1"/>
</dbReference>
<gene>
    <name evidence="6" type="ORF">DES36_11347</name>
</gene>
<dbReference type="PANTHER" id="PTHR42887">
    <property type="entry name" value="OS12G0638800 PROTEIN"/>
    <property type="match status" value="1"/>
</dbReference>
<dbReference type="InterPro" id="IPR057661">
    <property type="entry name" value="RsdA/BaiN/AoA(So)_Rossmann"/>
</dbReference>
<comment type="caution">
    <text evidence="6">The sequence shown here is derived from an EMBL/GenBank/DDBJ whole genome shotgun (WGS) entry which is preliminary data.</text>
</comment>
<organism evidence="6 7">
    <name type="scientific">Alkalibaculum bacchi</name>
    <dbReference type="NCBI Taxonomy" id="645887"/>
    <lineage>
        <taxon>Bacteria</taxon>
        <taxon>Bacillati</taxon>
        <taxon>Bacillota</taxon>
        <taxon>Clostridia</taxon>
        <taxon>Eubacteriales</taxon>
        <taxon>Eubacteriaceae</taxon>
        <taxon>Alkalibaculum</taxon>
    </lineage>
</organism>
<evidence type="ECO:0000259" key="4">
    <source>
        <dbReference type="Pfam" id="PF03486"/>
    </source>
</evidence>
<keyword evidence="2" id="KW-0285">Flavoprotein</keyword>
<protein>
    <recommendedName>
        <fullName evidence="8">Aminoacetone oxidase family FAD-binding enzyme</fullName>
    </recommendedName>
</protein>
<dbReference type="SUPFAM" id="SSF160996">
    <property type="entry name" value="HI0933 insert domain-like"/>
    <property type="match status" value="1"/>
</dbReference>
<evidence type="ECO:0000256" key="3">
    <source>
        <dbReference type="ARBA" id="ARBA00022827"/>
    </source>
</evidence>
<feature type="domain" description="RsdA/BaiN/AoA(So)-like insert" evidence="5">
    <location>
        <begin position="192"/>
        <end position="348"/>
    </location>
</feature>
<evidence type="ECO:0000313" key="7">
    <source>
        <dbReference type="Proteomes" id="UP000253490"/>
    </source>
</evidence>
<dbReference type="InterPro" id="IPR055178">
    <property type="entry name" value="RsdA/BaiN/AoA(So)-like_dom"/>
</dbReference>
<dbReference type="EMBL" id="QNRX01000013">
    <property type="protein sequence ID" value="RBP61835.1"/>
    <property type="molecule type" value="Genomic_DNA"/>
</dbReference>
<sequence length="404" mass="44010">MSKIVVIGGGAAGMMAAGTAGARHEVILLEKNEKLGKKMFITGKGRCNFTNACEIEELIENVVTNKSFLYSAFYTFSNTSTIQLFNELGLREKVERGNRVFPQSDKSSDVIKAMSKYLEKNNVEVRLNTTVKDLLTEDGKIKGVLLENGQTIECDGVILATGGVTYSQTGSTGDGYIFAKKLGHGIIEPKGALIPLVSEDSFVKELQGLSLKNVSISLFKGNKKVKEVFGEMLFTHFGLSGPAVLSLSSIIKEEGSYTVRINLKPALDETTLDSRILRDFEKYANKSFKNALDDLLPKKMIPVIIELSGIDEYKKVNQITKEERNKIRGILQNLTVSIKGKRPINEGIITSGGIKVKEVNPATMESKVVEGLYIVGEVLDVDAVTGGFNLQIAFSTGYLAGISC</sequence>
<reference evidence="6 7" key="1">
    <citation type="submission" date="2018-06" db="EMBL/GenBank/DDBJ databases">
        <title>Genomic Encyclopedia of Type Strains, Phase IV (KMG-IV): sequencing the most valuable type-strain genomes for metagenomic binning, comparative biology and taxonomic classification.</title>
        <authorList>
            <person name="Goeker M."/>
        </authorList>
    </citation>
    <scope>NUCLEOTIDE SEQUENCE [LARGE SCALE GENOMIC DNA]</scope>
    <source>
        <strain evidence="6 7">DSM 22112</strain>
    </source>
</reference>
<dbReference type="Gene3D" id="3.50.50.60">
    <property type="entry name" value="FAD/NAD(P)-binding domain"/>
    <property type="match status" value="1"/>
</dbReference>
<comment type="cofactor">
    <cofactor evidence="1">
        <name>FAD</name>
        <dbReference type="ChEBI" id="CHEBI:57692"/>
    </cofactor>
</comment>
<dbReference type="InterPro" id="IPR004792">
    <property type="entry name" value="BaiN-like"/>
</dbReference>
<dbReference type="AlphaFoldDB" id="A0A366I5D7"/>
<dbReference type="OrthoDB" id="9773233at2"/>
<dbReference type="Gene3D" id="2.40.30.10">
    <property type="entry name" value="Translation factors"/>
    <property type="match status" value="1"/>
</dbReference>
<dbReference type="PRINTS" id="PR00368">
    <property type="entry name" value="FADPNR"/>
</dbReference>
<evidence type="ECO:0000256" key="1">
    <source>
        <dbReference type="ARBA" id="ARBA00001974"/>
    </source>
</evidence>
<dbReference type="PANTHER" id="PTHR42887:SF2">
    <property type="entry name" value="OS12G0638800 PROTEIN"/>
    <property type="match status" value="1"/>
</dbReference>
<evidence type="ECO:0008006" key="8">
    <source>
        <dbReference type="Google" id="ProtNLM"/>
    </source>
</evidence>
<keyword evidence="7" id="KW-1185">Reference proteome</keyword>
<dbReference type="RefSeq" id="WP_113921111.1">
    <property type="nucleotide sequence ID" value="NZ_QNRX01000013.1"/>
</dbReference>
<dbReference type="Pfam" id="PF03486">
    <property type="entry name" value="HI0933_like"/>
    <property type="match status" value="1"/>
</dbReference>
<evidence type="ECO:0000256" key="2">
    <source>
        <dbReference type="ARBA" id="ARBA00022630"/>
    </source>
</evidence>
<dbReference type="Pfam" id="PF22780">
    <property type="entry name" value="HI0933_like_1st"/>
    <property type="match status" value="1"/>
</dbReference>